<reference evidence="2" key="1">
    <citation type="submission" date="2016-07" db="EMBL/GenBank/DDBJ databases">
        <authorList>
            <person name="Florea S."/>
            <person name="Webb J.S."/>
            <person name="Jaromczyk J."/>
            <person name="Schardl C.L."/>
        </authorList>
    </citation>
    <scope>NUCLEOTIDE SEQUENCE [LARGE SCALE GENOMIC DNA]</scope>
    <source>
        <strain evidence="2">KCTC 42131</strain>
    </source>
</reference>
<dbReference type="STRING" id="1524254.PHACT_05560"/>
<dbReference type="SUPFAM" id="SSF53756">
    <property type="entry name" value="UDP-Glycosyltransferase/glycogen phosphorylase"/>
    <property type="match status" value="1"/>
</dbReference>
<organism evidence="1 2">
    <name type="scientific">Pseudohongiella acticola</name>
    <dbReference type="NCBI Taxonomy" id="1524254"/>
    <lineage>
        <taxon>Bacteria</taxon>
        <taxon>Pseudomonadati</taxon>
        <taxon>Pseudomonadota</taxon>
        <taxon>Gammaproteobacteria</taxon>
        <taxon>Pseudomonadales</taxon>
        <taxon>Pseudohongiellaceae</taxon>
        <taxon>Pseudohongiella</taxon>
    </lineage>
</organism>
<evidence type="ECO:0000313" key="2">
    <source>
        <dbReference type="Proteomes" id="UP000175669"/>
    </source>
</evidence>
<gene>
    <name evidence="1" type="ORF">PHACT_05560</name>
</gene>
<dbReference type="Pfam" id="PF13528">
    <property type="entry name" value="Glyco_trans_1_3"/>
    <property type="match status" value="1"/>
</dbReference>
<dbReference type="EMBL" id="MASR01000001">
    <property type="protein sequence ID" value="OFE12670.1"/>
    <property type="molecule type" value="Genomic_DNA"/>
</dbReference>
<comment type="caution">
    <text evidence="1">The sequence shown here is derived from an EMBL/GenBank/DDBJ whole genome shotgun (WGS) entry which is preliminary data.</text>
</comment>
<evidence type="ECO:0000313" key="1">
    <source>
        <dbReference type="EMBL" id="OFE12670.1"/>
    </source>
</evidence>
<accession>A0A1E8CJN0</accession>
<proteinExistence type="predicted"/>
<name>A0A1E8CJN0_9GAMM</name>
<dbReference type="Gene3D" id="3.40.50.2000">
    <property type="entry name" value="Glycogen Phosphorylase B"/>
    <property type="match status" value="1"/>
</dbReference>
<sequence length="341" mass="38918">MTRYLLSCGHEVKLVSYDRGYRNLSAEFDVIEIEGLHIVSINNRVRPLKTLWHNLRRGAKAWRRLRALSLQVDTFQPDYVVTDFEPTTAWLAWWRRLPLISLDNQHRMRYMKFRSPSRLMLSRWLTVMLIRLMVPSPSAALATTYYYGERKNERIFLFPPILRREVQACQPSFGDHHLVYVTSHFDALLDVLKAFPEHQFLVYGCNREGVDGNLSFRAFSTDGFLRDLESCQSVLATAGFTLISEAIYLGKPYFAMPMVGQFEQQLNAICLEELGFGVNAGSADQDALACFFAELPTLRACVASYATEHRKPGQRDANFAIKDKLASLLSDKPASRNASAC</sequence>
<protein>
    <recommendedName>
        <fullName evidence="3">Teichoic acid biosynthesis protein</fullName>
    </recommendedName>
</protein>
<keyword evidence="2" id="KW-1185">Reference proteome</keyword>
<evidence type="ECO:0008006" key="3">
    <source>
        <dbReference type="Google" id="ProtNLM"/>
    </source>
</evidence>
<dbReference type="AlphaFoldDB" id="A0A1E8CJN0"/>
<dbReference type="Proteomes" id="UP000175669">
    <property type="component" value="Unassembled WGS sequence"/>
</dbReference>